<feature type="domain" description="Aminoglycoside phosphotransferase" evidence="1">
    <location>
        <begin position="21"/>
        <end position="120"/>
    </location>
</feature>
<dbReference type="RefSeq" id="WP_168002829.1">
    <property type="nucleotide sequence ID" value="NZ_JAATEO010000025.1"/>
</dbReference>
<dbReference type="InterPro" id="IPR002575">
    <property type="entry name" value="Aminoglycoside_PTrfase"/>
</dbReference>
<dbReference type="InterPro" id="IPR011009">
    <property type="entry name" value="Kinase-like_dom_sf"/>
</dbReference>
<reference evidence="2 3" key="1">
    <citation type="submission" date="2020-03" db="EMBL/GenBank/DDBJ databases">
        <title>WGS of actinomycetes isolated from Thailand.</title>
        <authorList>
            <person name="Thawai C."/>
        </authorList>
    </citation>
    <scope>NUCLEOTIDE SEQUENCE [LARGE SCALE GENOMIC DNA]</scope>
    <source>
        <strain evidence="2 3">HSS6-12</strain>
    </source>
</reference>
<dbReference type="SUPFAM" id="SSF56112">
    <property type="entry name" value="Protein kinase-like (PK-like)"/>
    <property type="match status" value="1"/>
</dbReference>
<protein>
    <submittedName>
        <fullName evidence="2">Phosphotransferase</fullName>
    </submittedName>
</protein>
<organism evidence="2 3">
    <name type="scientific">Micromonospora thermarum</name>
    <dbReference type="NCBI Taxonomy" id="2720024"/>
    <lineage>
        <taxon>Bacteria</taxon>
        <taxon>Bacillati</taxon>
        <taxon>Actinomycetota</taxon>
        <taxon>Actinomycetes</taxon>
        <taxon>Micromonosporales</taxon>
        <taxon>Micromonosporaceae</taxon>
        <taxon>Micromonospora</taxon>
    </lineage>
</organism>
<dbReference type="Proteomes" id="UP000783871">
    <property type="component" value="Unassembled WGS sequence"/>
</dbReference>
<feature type="domain" description="Aminoglycoside phosphotransferase" evidence="1">
    <location>
        <begin position="122"/>
        <end position="173"/>
    </location>
</feature>
<accession>A0ABX0ZBM4</accession>
<name>A0ABX0ZBM4_9ACTN</name>
<proteinExistence type="predicted"/>
<dbReference type="Pfam" id="PF01636">
    <property type="entry name" value="APH"/>
    <property type="match status" value="2"/>
</dbReference>
<comment type="caution">
    <text evidence="2">The sequence shown here is derived from an EMBL/GenBank/DDBJ whole genome shotgun (WGS) entry which is preliminary data.</text>
</comment>
<evidence type="ECO:0000313" key="3">
    <source>
        <dbReference type="Proteomes" id="UP000783871"/>
    </source>
</evidence>
<sequence length="235" mass="24896">MSRRSGPAPASGYDAPLSSGCRPLASGRDADVYALDGDRVLRRYRSGGDVAAEAAVMTHLHRLGYPVPRVHHAAGPDLVLDRLVGPTLAQSVVIGRTDAWSAARILLDLLGSLHALPTRRAAVPADRILHLDLHPENVILTPAGPVVIDWRNAREGRPGLDVAMSAVILGEVAADGGSPLCRPARELLVAYLARTGPLPLLDQAVDLRRTLGPPGDARLAAAELIRALHPTGRER</sequence>
<evidence type="ECO:0000259" key="1">
    <source>
        <dbReference type="Pfam" id="PF01636"/>
    </source>
</evidence>
<evidence type="ECO:0000313" key="2">
    <source>
        <dbReference type="EMBL" id="NJP34473.1"/>
    </source>
</evidence>
<gene>
    <name evidence="2" type="ORF">HCJ94_21445</name>
</gene>
<dbReference type="Gene3D" id="3.90.1200.10">
    <property type="match status" value="1"/>
</dbReference>
<dbReference type="EMBL" id="JAATEO010000025">
    <property type="protein sequence ID" value="NJP34473.1"/>
    <property type="molecule type" value="Genomic_DNA"/>
</dbReference>
<keyword evidence="3" id="KW-1185">Reference proteome</keyword>